<accession>A0A8J2P4Z5</accession>
<comment type="caution">
    <text evidence="3">The sequence shown here is derived from an EMBL/GenBank/DDBJ whole genome shotgun (WGS) entry which is preliminary data.</text>
</comment>
<name>A0A8J2P4Z5_9HEXA</name>
<evidence type="ECO:0000313" key="4">
    <source>
        <dbReference type="Proteomes" id="UP000708208"/>
    </source>
</evidence>
<evidence type="ECO:0000256" key="1">
    <source>
        <dbReference type="ARBA" id="ARBA00022856"/>
    </source>
</evidence>
<dbReference type="Proteomes" id="UP000708208">
    <property type="component" value="Unassembled WGS sequence"/>
</dbReference>
<feature type="transmembrane region" description="Helical" evidence="2">
    <location>
        <begin position="59"/>
        <end position="79"/>
    </location>
</feature>
<dbReference type="EMBL" id="CAJVCH010128016">
    <property type="protein sequence ID" value="CAG7725882.1"/>
    <property type="molecule type" value="Genomic_DNA"/>
</dbReference>
<feature type="transmembrane region" description="Helical" evidence="2">
    <location>
        <begin position="29"/>
        <end position="47"/>
    </location>
</feature>
<keyword evidence="2" id="KW-0812">Transmembrane</keyword>
<keyword evidence="4" id="KW-1185">Reference proteome</keyword>
<evidence type="ECO:0008006" key="5">
    <source>
        <dbReference type="Google" id="ProtNLM"/>
    </source>
</evidence>
<keyword evidence="2" id="KW-1133">Transmembrane helix</keyword>
<protein>
    <recommendedName>
        <fullName evidence="5">Peptide transporter</fullName>
    </recommendedName>
</protein>
<sequence>MEKVDEPNKKLKYPVGVFFIVYNGLSDRFAYYGIKAVLILYLTKMLLFEEDKAKETYHLFFMFCTLIPVFGASIADSFVGKFKTILIFTVIYIVGNAILVVAAIPPLQLPQT</sequence>
<keyword evidence="1" id="KW-0813">Transport</keyword>
<proteinExistence type="predicted"/>
<keyword evidence="2" id="KW-0472">Membrane</keyword>
<dbReference type="AlphaFoldDB" id="A0A8J2P4Z5"/>
<evidence type="ECO:0000256" key="2">
    <source>
        <dbReference type="SAM" id="Phobius"/>
    </source>
</evidence>
<feature type="transmembrane region" description="Helical" evidence="2">
    <location>
        <begin position="85"/>
        <end position="107"/>
    </location>
</feature>
<keyword evidence="1" id="KW-0653">Protein transport</keyword>
<gene>
    <name evidence="3" type="ORF">AFUS01_LOCUS14822</name>
</gene>
<dbReference type="GO" id="GO:0015833">
    <property type="term" value="P:peptide transport"/>
    <property type="evidence" value="ECO:0007669"/>
    <property type="project" value="UniProtKB-KW"/>
</dbReference>
<keyword evidence="1" id="KW-0571">Peptide transport</keyword>
<dbReference type="OrthoDB" id="205993at2759"/>
<evidence type="ECO:0000313" key="3">
    <source>
        <dbReference type="EMBL" id="CAG7725882.1"/>
    </source>
</evidence>
<dbReference type="PANTHER" id="PTHR11654">
    <property type="entry name" value="OLIGOPEPTIDE TRANSPORTER-RELATED"/>
    <property type="match status" value="1"/>
</dbReference>
<organism evidence="3 4">
    <name type="scientific">Allacma fusca</name>
    <dbReference type="NCBI Taxonomy" id="39272"/>
    <lineage>
        <taxon>Eukaryota</taxon>
        <taxon>Metazoa</taxon>
        <taxon>Ecdysozoa</taxon>
        <taxon>Arthropoda</taxon>
        <taxon>Hexapoda</taxon>
        <taxon>Collembola</taxon>
        <taxon>Symphypleona</taxon>
        <taxon>Sminthuridae</taxon>
        <taxon>Allacma</taxon>
    </lineage>
</organism>
<reference evidence="3" key="1">
    <citation type="submission" date="2021-06" db="EMBL/GenBank/DDBJ databases">
        <authorList>
            <person name="Hodson N. C."/>
            <person name="Mongue J. A."/>
            <person name="Jaron S. K."/>
        </authorList>
    </citation>
    <scope>NUCLEOTIDE SEQUENCE</scope>
</reference>